<dbReference type="CDD" id="cd02135">
    <property type="entry name" value="YdjA-like"/>
    <property type="match status" value="1"/>
</dbReference>
<dbReference type="PIRSF" id="PIRSF000232">
    <property type="entry name" value="YdjA"/>
    <property type="match status" value="1"/>
</dbReference>
<dbReference type="PANTHER" id="PTHR43821:SF1">
    <property type="entry name" value="NAD(P)H NITROREDUCTASE YDJA-RELATED"/>
    <property type="match status" value="1"/>
</dbReference>
<dbReference type="EC" id="1.-.-.-" evidence="7"/>
<evidence type="ECO:0000256" key="5">
    <source>
        <dbReference type="ARBA" id="ARBA00023002"/>
    </source>
</evidence>
<evidence type="ECO:0000259" key="9">
    <source>
        <dbReference type="Pfam" id="PF00881"/>
    </source>
</evidence>
<evidence type="ECO:0000313" key="10">
    <source>
        <dbReference type="EMBL" id="WOX06085.1"/>
    </source>
</evidence>
<feature type="binding site" evidence="8">
    <location>
        <position position="39"/>
    </location>
    <ligand>
        <name>FMN</name>
        <dbReference type="ChEBI" id="CHEBI:58210"/>
        <note>ligand shared between dimeric partners</note>
    </ligand>
</feature>
<feature type="domain" description="Nitroreductase" evidence="9">
    <location>
        <begin position="16"/>
        <end position="166"/>
    </location>
</feature>
<evidence type="ECO:0000256" key="4">
    <source>
        <dbReference type="ARBA" id="ARBA00022857"/>
    </source>
</evidence>
<dbReference type="Proteomes" id="UP001302477">
    <property type="component" value="Chromosome"/>
</dbReference>
<name>A0AAU0MZQ7_9GAMM</name>
<evidence type="ECO:0000256" key="8">
    <source>
        <dbReference type="PIRSR" id="PIRSR000232-1"/>
    </source>
</evidence>
<dbReference type="Gene3D" id="3.40.109.10">
    <property type="entry name" value="NADH Oxidase"/>
    <property type="match status" value="1"/>
</dbReference>
<feature type="binding site" description="in other chain" evidence="8">
    <location>
        <begin position="136"/>
        <end position="138"/>
    </location>
    <ligand>
        <name>FMN</name>
        <dbReference type="ChEBI" id="CHEBI:58210"/>
        <note>ligand shared between dimeric partners</note>
    </ligand>
</feature>
<keyword evidence="11" id="KW-1185">Reference proteome</keyword>
<feature type="binding site" evidence="8">
    <location>
        <position position="35"/>
    </location>
    <ligand>
        <name>FMN</name>
        <dbReference type="ChEBI" id="CHEBI:58210"/>
        <note>ligand shared between dimeric partners</note>
    </ligand>
</feature>
<organism evidence="10 11">
    <name type="scientific">Microbulbifer pacificus</name>
    <dbReference type="NCBI Taxonomy" id="407164"/>
    <lineage>
        <taxon>Bacteria</taxon>
        <taxon>Pseudomonadati</taxon>
        <taxon>Pseudomonadota</taxon>
        <taxon>Gammaproteobacteria</taxon>
        <taxon>Cellvibrionales</taxon>
        <taxon>Microbulbiferaceae</taxon>
        <taxon>Microbulbifer</taxon>
    </lineage>
</organism>
<dbReference type="InterPro" id="IPR052530">
    <property type="entry name" value="NAD(P)H_nitroreductase"/>
</dbReference>
<proteinExistence type="inferred from homology"/>
<sequence>MDALEALHNRVSVGVLTDPAPSSAQRDNIFRAALRAADHGNLRPWRFLVVEGEARNRLGEIYLDASESGDTEGEPLSDAQRERFLAMPLRAPLILVAITRLQEHPKVPQSEQRMSTAGAVQAMLTAAFAEGVGAYWRTGELAENRQVARALGLADNEEISGFIYMGTPQKTPRPAPALAVSDFFADWQGQ</sequence>
<dbReference type="InterPro" id="IPR000415">
    <property type="entry name" value="Nitroreductase-like"/>
</dbReference>
<dbReference type="InterPro" id="IPR026021">
    <property type="entry name" value="YdjA-like"/>
</dbReference>
<comment type="cofactor">
    <cofactor evidence="8">
        <name>FMN</name>
        <dbReference type="ChEBI" id="CHEBI:58210"/>
    </cofactor>
    <text evidence="8">Binds 1 FMN per subunit.</text>
</comment>
<protein>
    <recommendedName>
        <fullName evidence="7">Putative NAD(P)H nitroreductase</fullName>
        <ecNumber evidence="7">1.-.-.-</ecNumber>
    </recommendedName>
</protein>
<keyword evidence="6 7" id="KW-0520">NAD</keyword>
<keyword evidence="2 7" id="KW-0285">Flavoprotein</keyword>
<keyword evidence="4 7" id="KW-0521">NADP</keyword>
<dbReference type="GO" id="GO:0016491">
    <property type="term" value="F:oxidoreductase activity"/>
    <property type="evidence" value="ECO:0007669"/>
    <property type="project" value="UniProtKB-UniRule"/>
</dbReference>
<dbReference type="RefSeq" id="WP_318954545.1">
    <property type="nucleotide sequence ID" value="NZ_CP137555.1"/>
</dbReference>
<comment type="similarity">
    <text evidence="1 7">Belongs to the nitroreductase family.</text>
</comment>
<evidence type="ECO:0000256" key="6">
    <source>
        <dbReference type="ARBA" id="ARBA00023027"/>
    </source>
</evidence>
<evidence type="ECO:0000256" key="1">
    <source>
        <dbReference type="ARBA" id="ARBA00007118"/>
    </source>
</evidence>
<keyword evidence="5 7" id="KW-0560">Oxidoreductase</keyword>
<feature type="binding site" description="in other chain" evidence="8">
    <location>
        <begin position="10"/>
        <end position="12"/>
    </location>
    <ligand>
        <name>FMN</name>
        <dbReference type="ChEBI" id="CHEBI:58210"/>
        <note>ligand shared between dimeric partners</note>
    </ligand>
</feature>
<dbReference type="KEGG" id="mpaf:R5R33_02795"/>
<evidence type="ECO:0000256" key="2">
    <source>
        <dbReference type="ARBA" id="ARBA00022630"/>
    </source>
</evidence>
<dbReference type="AlphaFoldDB" id="A0AAU0MZQ7"/>
<dbReference type="Pfam" id="PF00881">
    <property type="entry name" value="Nitroreductase"/>
    <property type="match status" value="1"/>
</dbReference>
<evidence type="ECO:0000313" key="11">
    <source>
        <dbReference type="Proteomes" id="UP001302477"/>
    </source>
</evidence>
<evidence type="ECO:0000256" key="7">
    <source>
        <dbReference type="PIRNR" id="PIRNR000232"/>
    </source>
</evidence>
<dbReference type="SUPFAM" id="SSF55469">
    <property type="entry name" value="FMN-dependent nitroreductase-like"/>
    <property type="match status" value="1"/>
</dbReference>
<reference evidence="10 11" key="1">
    <citation type="submission" date="2023-10" db="EMBL/GenBank/DDBJ databases">
        <title>Description of Microbulbifer bruguierae sp. nov., isolated from the sediments of mangrove plant Bruguiera sexangula and comparative genomic analyses of the genus Microbulbifer.</title>
        <authorList>
            <person name="Long M."/>
        </authorList>
    </citation>
    <scope>NUCLEOTIDE SEQUENCE [LARGE SCALE GENOMIC DNA]</scope>
    <source>
        <strain evidence="10 11">SPO729</strain>
    </source>
</reference>
<dbReference type="PANTHER" id="PTHR43821">
    <property type="entry name" value="NAD(P)H NITROREDUCTASE YDJA-RELATED"/>
    <property type="match status" value="1"/>
</dbReference>
<gene>
    <name evidence="10" type="ORF">R5R33_02795</name>
</gene>
<evidence type="ECO:0000256" key="3">
    <source>
        <dbReference type="ARBA" id="ARBA00022643"/>
    </source>
</evidence>
<keyword evidence="3 7" id="KW-0288">FMN</keyword>
<dbReference type="EMBL" id="CP137555">
    <property type="protein sequence ID" value="WOX06085.1"/>
    <property type="molecule type" value="Genomic_DNA"/>
</dbReference>
<accession>A0AAU0MZQ7</accession>
<dbReference type="InterPro" id="IPR029479">
    <property type="entry name" value="Nitroreductase"/>
</dbReference>